<name>A0A1L7REH8_9ACTO</name>
<organism evidence="1">
    <name type="scientific">Actinomyces succiniciruminis</name>
    <dbReference type="NCBI Taxonomy" id="1522002"/>
    <lineage>
        <taxon>Bacteria</taxon>
        <taxon>Bacillati</taxon>
        <taxon>Actinomycetota</taxon>
        <taxon>Actinomycetes</taxon>
        <taxon>Actinomycetales</taxon>
        <taxon>Actinomycetaceae</taxon>
        <taxon>Actinomyces</taxon>
    </lineage>
</organism>
<evidence type="ECO:0000313" key="1">
    <source>
        <dbReference type="EMBL" id="CED92461.1"/>
    </source>
</evidence>
<accession>A0A1L7REH8</accession>
<dbReference type="Gene3D" id="3.40.50.300">
    <property type="entry name" value="P-loop containing nucleotide triphosphate hydrolases"/>
    <property type="match status" value="2"/>
</dbReference>
<dbReference type="SUPFAM" id="SSF52540">
    <property type="entry name" value="P-loop containing nucleoside triphosphate hydrolases"/>
    <property type="match status" value="1"/>
</dbReference>
<reference evidence="1" key="1">
    <citation type="submission" date="2014-07" db="EMBL/GenBank/DDBJ databases">
        <authorList>
            <person name="Zhang J.E."/>
            <person name="Yang H."/>
            <person name="Guo J."/>
            <person name="Deng Z."/>
            <person name="Luo H."/>
            <person name="Luo M."/>
            <person name="Zhao B."/>
        </authorList>
    </citation>
    <scope>NUCLEOTIDE SEQUENCE</scope>
    <source>
        <strain evidence="1">AM4</strain>
    </source>
</reference>
<gene>
    <name evidence="1" type="ORF">AAM4_2629</name>
</gene>
<dbReference type="EMBL" id="LK995540">
    <property type="protein sequence ID" value="CED92461.1"/>
    <property type="molecule type" value="Genomic_DNA"/>
</dbReference>
<dbReference type="RefSeq" id="WP_210581960.1">
    <property type="nucleotide sequence ID" value="NZ_LK995540.1"/>
</dbReference>
<dbReference type="GO" id="GO:0005524">
    <property type="term" value="F:ATP binding"/>
    <property type="evidence" value="ECO:0007669"/>
    <property type="project" value="UniProtKB-KW"/>
</dbReference>
<dbReference type="AlphaFoldDB" id="A0A1L7REH8"/>
<keyword evidence="1" id="KW-0547">Nucleotide-binding</keyword>
<proteinExistence type="predicted"/>
<protein>
    <submittedName>
        <fullName evidence="1">ATP-binding protein</fullName>
    </submittedName>
</protein>
<dbReference type="InterPro" id="IPR027417">
    <property type="entry name" value="P-loop_NTPase"/>
</dbReference>
<keyword evidence="1" id="KW-0067">ATP-binding</keyword>
<sequence length="500" mass="54713">MPRITSLVIGEETKQQRRRRVAAERARRRDLAAQERADAAERRKAERALWEGDYLPRLGERRARSARQLREATAETERATTKVLRTAYPFVADDGLGAQGLVIGRDIMSNRAFSFDPFVLYRRGLITNPNITVAGVIGTGKSALVKCLALRGVAAGYRTFVPGDVKGEWTGVVEAVGGTVIQVGGASRERLNPLDAGRRPDRDENGHIVDDEGWRRMVRKQRLQLLEALLETLAGARLDEQDQTALAAALDRAVGRGGEVLLPTVVEELLAPTDGCELPAGVPDRAEMMRMGRRAGLYLQGMIGGDVAGLFDGPSTRRFDPAAPMVSVSLAGFSDGDKGLPLVMTCAQAWVEAAVRGGDLGRRFMVYDEASRLMSSPGLLGRMADEWKLARRWGISNIVVLHRLSDSDAAGPEGSRERALAEGLIADTSTRIVYRQEADQLRRTTERLGLNHVGAAMVPRFQQGTGLWMIGQRYYAVSHDRTPWEAALTDTDDAMGGRDE</sequence>